<reference evidence="2" key="1">
    <citation type="submission" date="2021-07" db="EMBL/GenBank/DDBJ databases">
        <title>Genome Resource of American Ginseng Black Spot Pathogen Alternaria panax.</title>
        <authorList>
            <person name="Qiu C."/>
            <person name="Wang W."/>
            <person name="Liu Z."/>
        </authorList>
    </citation>
    <scope>NUCLEOTIDE SEQUENCE</scope>
    <source>
        <strain evidence="2">BNCC115425</strain>
    </source>
</reference>
<dbReference type="Gene3D" id="3.40.50.720">
    <property type="entry name" value="NAD(P)-binding Rossmann-like Domain"/>
    <property type="match status" value="1"/>
</dbReference>
<evidence type="ECO:0000256" key="1">
    <source>
        <dbReference type="ARBA" id="ARBA00023002"/>
    </source>
</evidence>
<dbReference type="GO" id="GO:0016491">
    <property type="term" value="F:oxidoreductase activity"/>
    <property type="evidence" value="ECO:0007669"/>
    <property type="project" value="UniProtKB-KW"/>
</dbReference>
<dbReference type="SUPFAM" id="SSF51735">
    <property type="entry name" value="NAD(P)-binding Rossmann-fold domains"/>
    <property type="match status" value="1"/>
</dbReference>
<dbReference type="Pfam" id="PF00106">
    <property type="entry name" value="adh_short"/>
    <property type="match status" value="1"/>
</dbReference>
<dbReference type="Proteomes" id="UP001199106">
    <property type="component" value="Unassembled WGS sequence"/>
</dbReference>
<dbReference type="InterPro" id="IPR002347">
    <property type="entry name" value="SDR_fam"/>
</dbReference>
<organism evidence="2 3">
    <name type="scientific">Alternaria panax</name>
    <dbReference type="NCBI Taxonomy" id="48097"/>
    <lineage>
        <taxon>Eukaryota</taxon>
        <taxon>Fungi</taxon>
        <taxon>Dikarya</taxon>
        <taxon>Ascomycota</taxon>
        <taxon>Pezizomycotina</taxon>
        <taxon>Dothideomycetes</taxon>
        <taxon>Pleosporomycetidae</taxon>
        <taxon>Pleosporales</taxon>
        <taxon>Pleosporineae</taxon>
        <taxon>Pleosporaceae</taxon>
        <taxon>Alternaria</taxon>
        <taxon>Alternaria sect. Panax</taxon>
    </lineage>
</organism>
<evidence type="ECO:0000313" key="3">
    <source>
        <dbReference type="Proteomes" id="UP001199106"/>
    </source>
</evidence>
<name>A0AAD4FAH7_9PLEO</name>
<dbReference type="EMBL" id="JAANER010000011">
    <property type="protein sequence ID" value="KAG9185148.1"/>
    <property type="molecule type" value="Genomic_DNA"/>
</dbReference>
<comment type="caution">
    <text evidence="2">The sequence shown here is derived from an EMBL/GenBank/DDBJ whole genome shotgun (WGS) entry which is preliminary data.</text>
</comment>
<dbReference type="PRINTS" id="PR00081">
    <property type="entry name" value="GDHRDH"/>
</dbReference>
<dbReference type="AlphaFoldDB" id="A0AAD4FAH7"/>
<evidence type="ECO:0000313" key="2">
    <source>
        <dbReference type="EMBL" id="KAG9185148.1"/>
    </source>
</evidence>
<protein>
    <submittedName>
        <fullName evidence="2">Uncharacterized protein</fullName>
    </submittedName>
</protein>
<dbReference type="PANTHER" id="PTHR43157">
    <property type="entry name" value="PHOSPHATIDYLINOSITOL-GLYCAN BIOSYNTHESIS CLASS F PROTEIN-RELATED"/>
    <property type="match status" value="1"/>
</dbReference>
<accession>A0AAD4FAH7</accession>
<sequence length="335" mass="37484">MAVAMFRVFKNKWITPPEEIHEDYTGRNIIVTGATSGIGAEAVFKFAKLGAAKVIVAARDLKRGESTKSALEARLGRRDQLEVWELDMMSYDSVEAFANRANELDHLDIVVLNAGTRRVQFIQSKYGWEEDIQVNTLSTTLLAILLVPKLKESKQHTGRIPILEFVNSGLHQNAVVTPEVRQKPSVLEHYNKKESHKEGSQYSFSKVFLIYATKKLADEISSGDVIITSICPGWVNTNLGRDHFFPGVHVLAFFFIFLFMRTPAVAANMVLSGTTQGERLHGRFWQHDKVQPDGPSLTGPGMKELSARMWVEIMDALNKDVPGVDKAVDAAWSKR</sequence>
<gene>
    <name evidence="2" type="ORF">G6011_07692</name>
</gene>
<keyword evidence="1" id="KW-0560">Oxidoreductase</keyword>
<dbReference type="InterPro" id="IPR036291">
    <property type="entry name" value="NAD(P)-bd_dom_sf"/>
</dbReference>
<keyword evidence="3" id="KW-1185">Reference proteome</keyword>
<proteinExistence type="predicted"/>
<dbReference type="PANTHER" id="PTHR43157:SF22">
    <property type="entry name" value="SHORT-CHAIN DEHYDROGENASE_REDUCTASE PHMF"/>
    <property type="match status" value="1"/>
</dbReference>